<gene>
    <name evidence="2" type="ORF">R1flu_022439</name>
</gene>
<feature type="region of interest" description="Disordered" evidence="1">
    <location>
        <begin position="145"/>
        <end position="197"/>
    </location>
</feature>
<feature type="compositionally biased region" description="Basic and acidic residues" evidence="1">
    <location>
        <begin position="167"/>
        <end position="197"/>
    </location>
</feature>
<evidence type="ECO:0000256" key="1">
    <source>
        <dbReference type="SAM" id="MobiDB-lite"/>
    </source>
</evidence>
<sequence length="197" mass="20980">MDGAEARDLYPAITGDARQARSVGGHGGHGEASGTSPGEMASGADLGGPSGHQSVAHLAASDAPPMGPENPEESSTLAPGRTHNRIRSPGEQPVVDGTMQVRKSAKWIRNFGRIGSERRACIQAPVGCRRSAQAARTARADCRMPVGEGHRMHPGGPKTPRRLPRRRTADSKLVQTRESDYLIKTKHRDGPRDVDAM</sequence>
<feature type="region of interest" description="Disordered" evidence="1">
    <location>
        <begin position="1"/>
        <end position="100"/>
    </location>
</feature>
<dbReference type="EMBL" id="JBHFFA010000007">
    <property type="protein sequence ID" value="KAL2610747.1"/>
    <property type="molecule type" value="Genomic_DNA"/>
</dbReference>
<accession>A0ABD1XP60</accession>
<organism evidence="2 3">
    <name type="scientific">Riccia fluitans</name>
    <dbReference type="NCBI Taxonomy" id="41844"/>
    <lineage>
        <taxon>Eukaryota</taxon>
        <taxon>Viridiplantae</taxon>
        <taxon>Streptophyta</taxon>
        <taxon>Embryophyta</taxon>
        <taxon>Marchantiophyta</taxon>
        <taxon>Marchantiopsida</taxon>
        <taxon>Marchantiidae</taxon>
        <taxon>Marchantiales</taxon>
        <taxon>Ricciaceae</taxon>
        <taxon>Riccia</taxon>
    </lineage>
</organism>
<dbReference type="Proteomes" id="UP001605036">
    <property type="component" value="Unassembled WGS sequence"/>
</dbReference>
<dbReference type="AlphaFoldDB" id="A0ABD1XP60"/>
<proteinExistence type="predicted"/>
<comment type="caution">
    <text evidence="2">The sequence shown here is derived from an EMBL/GenBank/DDBJ whole genome shotgun (WGS) entry which is preliminary data.</text>
</comment>
<name>A0ABD1XP60_9MARC</name>
<reference evidence="2 3" key="1">
    <citation type="submission" date="2024-09" db="EMBL/GenBank/DDBJ databases">
        <title>Chromosome-scale assembly of Riccia fluitans.</title>
        <authorList>
            <person name="Paukszto L."/>
            <person name="Sawicki J."/>
            <person name="Karawczyk K."/>
            <person name="Piernik-Szablinska J."/>
            <person name="Szczecinska M."/>
            <person name="Mazdziarz M."/>
        </authorList>
    </citation>
    <scope>NUCLEOTIDE SEQUENCE [LARGE SCALE GENOMIC DNA]</scope>
    <source>
        <strain evidence="2">Rf_01</strain>
        <tissue evidence="2">Aerial parts of the thallus</tissue>
    </source>
</reference>
<protein>
    <submittedName>
        <fullName evidence="2">Uncharacterized protein</fullName>
    </submittedName>
</protein>
<evidence type="ECO:0000313" key="3">
    <source>
        <dbReference type="Proteomes" id="UP001605036"/>
    </source>
</evidence>
<keyword evidence="3" id="KW-1185">Reference proteome</keyword>
<evidence type="ECO:0000313" key="2">
    <source>
        <dbReference type="EMBL" id="KAL2610747.1"/>
    </source>
</evidence>